<dbReference type="InterPro" id="IPR029058">
    <property type="entry name" value="AB_hydrolase_fold"/>
</dbReference>
<dbReference type="AlphaFoldDB" id="A0A1E3SGH9"/>
<proteinExistence type="predicted"/>
<keyword evidence="2" id="KW-1185">Reference proteome</keyword>
<reference evidence="1 2" key="1">
    <citation type="submission" date="2017-02" db="EMBL/GenBank/DDBJ databases">
        <title>The new phylogeny of genus Mycobacterium.</title>
        <authorList>
            <person name="Tortoli E."/>
            <person name="Trovato A."/>
            <person name="Cirillo D.M."/>
        </authorList>
    </citation>
    <scope>NUCLEOTIDE SEQUENCE [LARGE SCALE GENOMIC DNA]</scope>
    <source>
        <strain evidence="1 2">DSM 44049</strain>
    </source>
</reference>
<accession>A0A1E3SGH9</accession>
<dbReference type="SUPFAM" id="SSF53474">
    <property type="entry name" value="alpha/beta-Hydrolases"/>
    <property type="match status" value="1"/>
</dbReference>
<dbReference type="RefSeq" id="WP_069418940.1">
    <property type="nucleotide sequence ID" value="NZ_CBCRZH010000041.1"/>
</dbReference>
<organism evidence="1 2">
    <name type="scientific">Mycobacterium intermedium</name>
    <dbReference type="NCBI Taxonomy" id="28445"/>
    <lineage>
        <taxon>Bacteria</taxon>
        <taxon>Bacillati</taxon>
        <taxon>Actinomycetota</taxon>
        <taxon>Actinomycetes</taxon>
        <taxon>Mycobacteriales</taxon>
        <taxon>Mycobacteriaceae</taxon>
        <taxon>Mycobacterium</taxon>
        <taxon>Mycobacterium simiae complex</taxon>
    </lineage>
</organism>
<protein>
    <submittedName>
        <fullName evidence="1">Alpha/beta hydrolase</fullName>
    </submittedName>
</protein>
<dbReference type="GO" id="GO:0016787">
    <property type="term" value="F:hydrolase activity"/>
    <property type="evidence" value="ECO:0007669"/>
    <property type="project" value="UniProtKB-KW"/>
</dbReference>
<dbReference type="OrthoDB" id="4743826at2"/>
<name>A0A1E3SGH9_MYCIE</name>
<dbReference type="STRING" id="28445.BHQ20_09865"/>
<evidence type="ECO:0000313" key="1">
    <source>
        <dbReference type="EMBL" id="ORA98365.1"/>
    </source>
</evidence>
<dbReference type="Proteomes" id="UP000192739">
    <property type="component" value="Unassembled WGS sequence"/>
</dbReference>
<dbReference type="EMBL" id="MVHT01000066">
    <property type="protein sequence ID" value="ORA98365.1"/>
    <property type="molecule type" value="Genomic_DNA"/>
</dbReference>
<evidence type="ECO:0000313" key="2">
    <source>
        <dbReference type="Proteomes" id="UP000192739"/>
    </source>
</evidence>
<gene>
    <name evidence="1" type="ORF">BST27_20970</name>
</gene>
<keyword evidence="1" id="KW-0378">Hydrolase</keyword>
<comment type="caution">
    <text evidence="1">The sequence shown here is derived from an EMBL/GenBank/DDBJ whole genome shotgun (WGS) entry which is preliminary data.</text>
</comment>
<sequence>MMTTLEGVPVPVAVTGPEKGVVIVLLGAEQRPLAAYDAVCDRLHNAGLRTVVIGFEPRLTPKSVLGILDTLGISWAVLVGDRGGADLAWQLAAKKLGRFVGLVVIDRGHPAVADAAGVVADDQCPPVEIGTTVLVSSAAARKVANNSQRLVYADHRVVDLPTQRNAHDSTAQLATEIVLRTSGW</sequence>